<protein>
    <recommendedName>
        <fullName evidence="4">COP9 signalosome complex subunit 4</fullName>
    </recommendedName>
</protein>
<dbReference type="SMART" id="SM00088">
    <property type="entry name" value="PINT"/>
    <property type="match status" value="1"/>
</dbReference>
<evidence type="ECO:0000256" key="5">
    <source>
        <dbReference type="ARBA" id="ARBA00022490"/>
    </source>
</evidence>
<dbReference type="SUPFAM" id="SSF46785">
    <property type="entry name" value="Winged helix' DNA-binding domain"/>
    <property type="match status" value="1"/>
</dbReference>
<dbReference type="GeneID" id="95979852"/>
<dbReference type="PROSITE" id="PS50250">
    <property type="entry name" value="PCI"/>
    <property type="match status" value="1"/>
</dbReference>
<sequence>MATAAPSAHVTDRLLALEDAPASKRQAGYEELLDKIISTSPPEQLAADLIAYAESILGDNVGIVASRPLLASFVDRFRTVSDSEVKIEVGNAAISAIAPKVVSYEAQDTALKLIVADAYEANEDYTGSAKTLQTVVLDSSQKAVSDNEKADIWIRITRCYLEEDDPTNALAYLNRVKNVIHSVTDSALRIQFQASQARISDSRRNFLDASTSYLNLSNEPAIDEEDRLQSLSAAIICAVLAPAGPKRGKQLARLYKDDRASQVEEYGILEKIFLDRVLDQDEIKAFGQKLRPHQMAKTADGSTVLDKAVLEHNLLGVSRLYSNIGFSHLGELLGVDPERAEGYARAMIEQGRLAGYMDQIDELIYFEPESSGEKGGASASAIGSKDLRQWDGNVQGLTEEVEKVTTMIQQQHPEFYAQHMVH</sequence>
<proteinExistence type="inferred from homology"/>
<gene>
    <name evidence="9" type="ORF">AAFC00_006153</name>
</gene>
<evidence type="ECO:0000313" key="10">
    <source>
        <dbReference type="Proteomes" id="UP001562354"/>
    </source>
</evidence>
<keyword evidence="5" id="KW-0963">Cytoplasm</keyword>
<evidence type="ECO:0000256" key="2">
    <source>
        <dbReference type="ARBA" id="ARBA00004496"/>
    </source>
</evidence>
<keyword evidence="6" id="KW-0736">Signalosome</keyword>
<dbReference type="InterPro" id="IPR040134">
    <property type="entry name" value="PSMD12/CSN4"/>
</dbReference>
<accession>A0ABR3P4H7</accession>
<evidence type="ECO:0000259" key="8">
    <source>
        <dbReference type="PROSITE" id="PS50250"/>
    </source>
</evidence>
<dbReference type="Proteomes" id="UP001562354">
    <property type="component" value="Unassembled WGS sequence"/>
</dbReference>
<comment type="caution">
    <text evidence="9">The sequence shown here is derived from an EMBL/GenBank/DDBJ whole genome shotgun (WGS) entry which is preliminary data.</text>
</comment>
<dbReference type="Gene3D" id="1.10.10.10">
    <property type="entry name" value="Winged helix-like DNA-binding domain superfamily/Winged helix DNA-binding domain"/>
    <property type="match status" value="1"/>
</dbReference>
<reference evidence="9 10" key="1">
    <citation type="submission" date="2024-07" db="EMBL/GenBank/DDBJ databases">
        <title>Draft sequence of the Neodothiora populina.</title>
        <authorList>
            <person name="Drown D.D."/>
            <person name="Schuette U.S."/>
            <person name="Buechlein A.B."/>
            <person name="Rusch D.R."/>
            <person name="Winton L.W."/>
            <person name="Adams G.A."/>
        </authorList>
    </citation>
    <scope>NUCLEOTIDE SEQUENCE [LARGE SCALE GENOMIC DNA]</scope>
    <source>
        <strain evidence="9 10">CPC 39397</strain>
    </source>
</reference>
<dbReference type="InterPro" id="IPR000717">
    <property type="entry name" value="PCI_dom"/>
</dbReference>
<dbReference type="EMBL" id="JBFMKM010000014">
    <property type="protein sequence ID" value="KAL1297591.1"/>
    <property type="molecule type" value="Genomic_DNA"/>
</dbReference>
<dbReference type="PANTHER" id="PTHR10855:SF2">
    <property type="entry name" value="COP9 SIGNALOSOME COMPLEX SUBUNIT 4"/>
    <property type="match status" value="1"/>
</dbReference>
<keyword evidence="7" id="KW-0539">Nucleus</keyword>
<evidence type="ECO:0000256" key="1">
    <source>
        <dbReference type="ARBA" id="ARBA00004123"/>
    </source>
</evidence>
<dbReference type="PANTHER" id="PTHR10855">
    <property type="entry name" value="26S PROTEASOME NON-ATPASE REGULATORY SUBUNIT 12/COP9 SIGNALOSOME COMPLEX SUBUNIT 4"/>
    <property type="match status" value="1"/>
</dbReference>
<organism evidence="9 10">
    <name type="scientific">Neodothiora populina</name>
    <dbReference type="NCBI Taxonomy" id="2781224"/>
    <lineage>
        <taxon>Eukaryota</taxon>
        <taxon>Fungi</taxon>
        <taxon>Dikarya</taxon>
        <taxon>Ascomycota</taxon>
        <taxon>Pezizomycotina</taxon>
        <taxon>Dothideomycetes</taxon>
        <taxon>Dothideomycetidae</taxon>
        <taxon>Dothideales</taxon>
        <taxon>Dothioraceae</taxon>
        <taxon>Neodothiora</taxon>
    </lineage>
</organism>
<keyword evidence="10" id="KW-1185">Reference proteome</keyword>
<comment type="subcellular location">
    <subcellularLocation>
        <location evidence="2">Cytoplasm</location>
    </subcellularLocation>
    <subcellularLocation>
        <location evidence="1">Nucleus</location>
    </subcellularLocation>
</comment>
<evidence type="ECO:0000256" key="7">
    <source>
        <dbReference type="ARBA" id="ARBA00023242"/>
    </source>
</evidence>
<dbReference type="RefSeq" id="XP_069197273.1">
    <property type="nucleotide sequence ID" value="XM_069346062.1"/>
</dbReference>
<evidence type="ECO:0000256" key="4">
    <source>
        <dbReference type="ARBA" id="ARBA00014881"/>
    </source>
</evidence>
<name>A0ABR3P4H7_9PEZI</name>
<feature type="domain" description="PCI" evidence="8">
    <location>
        <begin position="202"/>
        <end position="371"/>
    </location>
</feature>
<evidence type="ECO:0000313" key="9">
    <source>
        <dbReference type="EMBL" id="KAL1297591.1"/>
    </source>
</evidence>
<evidence type="ECO:0000256" key="3">
    <source>
        <dbReference type="ARBA" id="ARBA00010417"/>
    </source>
</evidence>
<comment type="similarity">
    <text evidence="3">Belongs to the CSN4 family.</text>
</comment>
<dbReference type="Pfam" id="PF01399">
    <property type="entry name" value="PCI"/>
    <property type="match status" value="1"/>
</dbReference>
<dbReference type="Pfam" id="PF22241">
    <property type="entry name" value="PSMD12-CSN4_N"/>
    <property type="match status" value="1"/>
</dbReference>
<evidence type="ECO:0000256" key="6">
    <source>
        <dbReference type="ARBA" id="ARBA00022790"/>
    </source>
</evidence>
<dbReference type="InterPro" id="IPR036390">
    <property type="entry name" value="WH_DNA-bd_sf"/>
</dbReference>
<dbReference type="InterPro" id="IPR054559">
    <property type="entry name" value="PSMD12-CSN4-like_N"/>
</dbReference>
<dbReference type="InterPro" id="IPR036388">
    <property type="entry name" value="WH-like_DNA-bd_sf"/>
</dbReference>